<dbReference type="Gene3D" id="2.30.30.30">
    <property type="match status" value="1"/>
</dbReference>
<evidence type="ECO:0000256" key="2">
    <source>
        <dbReference type="ARBA" id="ARBA00023274"/>
    </source>
</evidence>
<keyword evidence="5" id="KW-1185">Reference proteome</keyword>
<keyword evidence="2" id="KW-0687">Ribonucleoprotein</keyword>
<organism evidence="4 5">
    <name type="scientific">Caldalkalibacillus uzonensis</name>
    <dbReference type="NCBI Taxonomy" id="353224"/>
    <lineage>
        <taxon>Bacteria</taxon>
        <taxon>Bacillati</taxon>
        <taxon>Bacillota</taxon>
        <taxon>Bacilli</taxon>
        <taxon>Bacillales</taxon>
        <taxon>Bacillaceae</taxon>
        <taxon>Caldalkalibacillus</taxon>
    </lineage>
</organism>
<dbReference type="InterPro" id="IPR014722">
    <property type="entry name" value="Rib_uL2_dom2"/>
</dbReference>
<dbReference type="InterPro" id="IPR041985">
    <property type="entry name" value="Ribosomal_eL14_KOW"/>
</dbReference>
<sequence length="104" mass="11851">MRIVTDSQAVPQVGQIVRILRGRDAGQYAIVIKVVDERFVLIADGNKRKFDSPKKKNVKHLELYQHVATVVQESIEETGRVTNGKLRFALNKFKETLDDEEKGE</sequence>
<evidence type="ECO:0000313" key="4">
    <source>
        <dbReference type="EMBL" id="MDQ0340209.1"/>
    </source>
</evidence>
<dbReference type="SUPFAM" id="SSF50104">
    <property type="entry name" value="Translation proteins SH3-like domain"/>
    <property type="match status" value="1"/>
</dbReference>
<dbReference type="EMBL" id="JAUSUQ010000012">
    <property type="protein sequence ID" value="MDQ0340209.1"/>
    <property type="molecule type" value="Genomic_DNA"/>
</dbReference>
<dbReference type="InterPro" id="IPR008991">
    <property type="entry name" value="Translation_prot_SH3-like_sf"/>
</dbReference>
<feature type="domain" description="KOW" evidence="3">
    <location>
        <begin position="10"/>
        <end position="37"/>
    </location>
</feature>
<dbReference type="Pfam" id="PF00467">
    <property type="entry name" value="KOW"/>
    <property type="match status" value="1"/>
</dbReference>
<name>A0ABU0CUW2_9BACI</name>
<dbReference type="SMART" id="SM00739">
    <property type="entry name" value="KOW"/>
    <property type="match status" value="1"/>
</dbReference>
<dbReference type="Proteomes" id="UP001232445">
    <property type="component" value="Unassembled WGS sequence"/>
</dbReference>
<dbReference type="InterPro" id="IPR005824">
    <property type="entry name" value="KOW"/>
</dbReference>
<protein>
    <submittedName>
        <fullName evidence="4">Ribosomal protein L14E/L6E/L27E</fullName>
    </submittedName>
</protein>
<evidence type="ECO:0000313" key="5">
    <source>
        <dbReference type="Proteomes" id="UP001232445"/>
    </source>
</evidence>
<comment type="caution">
    <text evidence="4">The sequence shown here is derived from an EMBL/GenBank/DDBJ whole genome shotgun (WGS) entry which is preliminary data.</text>
</comment>
<proteinExistence type="predicted"/>
<evidence type="ECO:0000256" key="1">
    <source>
        <dbReference type="ARBA" id="ARBA00022980"/>
    </source>
</evidence>
<gene>
    <name evidence="4" type="ORF">J2S00_003014</name>
</gene>
<keyword evidence="1 4" id="KW-0689">Ribosomal protein</keyword>
<accession>A0ABU0CUW2</accession>
<evidence type="ECO:0000259" key="3">
    <source>
        <dbReference type="SMART" id="SM00739"/>
    </source>
</evidence>
<dbReference type="CDD" id="cd06088">
    <property type="entry name" value="KOW_RPL14"/>
    <property type="match status" value="1"/>
</dbReference>
<reference evidence="4 5" key="1">
    <citation type="submission" date="2023-07" db="EMBL/GenBank/DDBJ databases">
        <title>Genomic Encyclopedia of Type Strains, Phase IV (KMG-IV): sequencing the most valuable type-strain genomes for metagenomic binning, comparative biology and taxonomic classification.</title>
        <authorList>
            <person name="Goeker M."/>
        </authorList>
    </citation>
    <scope>NUCLEOTIDE SEQUENCE [LARGE SCALE GENOMIC DNA]</scope>
    <source>
        <strain evidence="4 5">DSM 17740</strain>
    </source>
</reference>
<dbReference type="GO" id="GO:0005840">
    <property type="term" value="C:ribosome"/>
    <property type="evidence" value="ECO:0007669"/>
    <property type="project" value="UniProtKB-KW"/>
</dbReference>